<dbReference type="EMBL" id="KK914482">
    <property type="protein sequence ID" value="KDP35541.1"/>
    <property type="molecule type" value="Genomic_DNA"/>
</dbReference>
<dbReference type="AlphaFoldDB" id="A0A067KH24"/>
<protein>
    <submittedName>
        <fullName evidence="1">Uncharacterized protein</fullName>
    </submittedName>
</protein>
<sequence>MVAYQLLKLIPVAEVGMDRNQMRKEDAAVGSCVALQSNIRFGFQVFDRGDGMGCKSCIVGALWAKSVLPSVGL</sequence>
<evidence type="ECO:0000313" key="2">
    <source>
        <dbReference type="Proteomes" id="UP000027138"/>
    </source>
</evidence>
<name>A0A067KH24_JATCU</name>
<dbReference type="Proteomes" id="UP000027138">
    <property type="component" value="Unassembled WGS sequence"/>
</dbReference>
<keyword evidence="2" id="KW-1185">Reference proteome</keyword>
<gene>
    <name evidence="1" type="ORF">JCGZ_08979</name>
</gene>
<evidence type="ECO:0000313" key="1">
    <source>
        <dbReference type="EMBL" id="KDP35541.1"/>
    </source>
</evidence>
<proteinExistence type="predicted"/>
<reference evidence="1 2" key="1">
    <citation type="journal article" date="2014" name="PLoS ONE">
        <title>Global Analysis of Gene Expression Profiles in Physic Nut (Jatropha curcas L.) Seedlings Exposed to Salt Stress.</title>
        <authorList>
            <person name="Zhang L."/>
            <person name="Zhang C."/>
            <person name="Wu P."/>
            <person name="Chen Y."/>
            <person name="Li M."/>
            <person name="Jiang H."/>
            <person name="Wu G."/>
        </authorList>
    </citation>
    <scope>NUCLEOTIDE SEQUENCE [LARGE SCALE GENOMIC DNA]</scope>
    <source>
        <strain evidence="2">cv. GZQX0401</strain>
        <tissue evidence="1">Young leaves</tissue>
    </source>
</reference>
<accession>A0A067KH24</accession>
<organism evidence="1 2">
    <name type="scientific">Jatropha curcas</name>
    <name type="common">Barbados nut</name>
    <dbReference type="NCBI Taxonomy" id="180498"/>
    <lineage>
        <taxon>Eukaryota</taxon>
        <taxon>Viridiplantae</taxon>
        <taxon>Streptophyta</taxon>
        <taxon>Embryophyta</taxon>
        <taxon>Tracheophyta</taxon>
        <taxon>Spermatophyta</taxon>
        <taxon>Magnoliopsida</taxon>
        <taxon>eudicotyledons</taxon>
        <taxon>Gunneridae</taxon>
        <taxon>Pentapetalae</taxon>
        <taxon>rosids</taxon>
        <taxon>fabids</taxon>
        <taxon>Malpighiales</taxon>
        <taxon>Euphorbiaceae</taxon>
        <taxon>Crotonoideae</taxon>
        <taxon>Jatropheae</taxon>
        <taxon>Jatropha</taxon>
    </lineage>
</organism>